<evidence type="ECO:0000313" key="1">
    <source>
        <dbReference type="EMBL" id="GET43899.1"/>
    </source>
</evidence>
<name>A0AAV3WPF2_9CYAN</name>
<dbReference type="Proteomes" id="UP001050975">
    <property type="component" value="Unassembled WGS sequence"/>
</dbReference>
<gene>
    <name evidence="1" type="ORF">MiSe_87250</name>
</gene>
<dbReference type="AlphaFoldDB" id="A0AAV3WPF2"/>
<dbReference type="EMBL" id="BLAY01000266">
    <property type="protein sequence ID" value="GET43899.1"/>
    <property type="molecule type" value="Genomic_DNA"/>
</dbReference>
<protein>
    <submittedName>
        <fullName evidence="1">Alpha amylase catalytic region</fullName>
    </submittedName>
</protein>
<sequence>MAIKEGTPLILNFDAFNPTVVAPTQFDEKMMGQSQYYRNGNEIAASADSPKLLLISRGDKGLAIINKAGATFDVTAAKMPGLAVGCYNELRYNFQMCVD</sequence>
<dbReference type="RefSeq" id="WP_226593171.1">
    <property type="nucleotide sequence ID" value="NZ_BLAY01000266.1"/>
</dbReference>
<evidence type="ECO:0000313" key="2">
    <source>
        <dbReference type="Proteomes" id="UP001050975"/>
    </source>
</evidence>
<proteinExistence type="predicted"/>
<keyword evidence="2" id="KW-1185">Reference proteome</keyword>
<organism evidence="1 2">
    <name type="scientific">Microseira wollei NIES-4236</name>
    <dbReference type="NCBI Taxonomy" id="2530354"/>
    <lineage>
        <taxon>Bacteria</taxon>
        <taxon>Bacillati</taxon>
        <taxon>Cyanobacteriota</taxon>
        <taxon>Cyanophyceae</taxon>
        <taxon>Oscillatoriophycideae</taxon>
        <taxon>Aerosakkonematales</taxon>
        <taxon>Aerosakkonemataceae</taxon>
        <taxon>Microseira</taxon>
    </lineage>
</organism>
<accession>A0AAV3WPF2</accession>
<comment type="caution">
    <text evidence="1">The sequence shown here is derived from an EMBL/GenBank/DDBJ whole genome shotgun (WGS) entry which is preliminary data.</text>
</comment>
<reference evidence="1" key="1">
    <citation type="submission" date="2019-10" db="EMBL/GenBank/DDBJ databases">
        <title>Draft genome sequece of Microseira wollei NIES-4236.</title>
        <authorList>
            <person name="Yamaguchi H."/>
            <person name="Suzuki S."/>
            <person name="Kawachi M."/>
        </authorList>
    </citation>
    <scope>NUCLEOTIDE SEQUENCE</scope>
    <source>
        <strain evidence="1">NIES-4236</strain>
    </source>
</reference>